<keyword evidence="5 7" id="KW-0456">Lyase</keyword>
<evidence type="ECO:0000313" key="10">
    <source>
        <dbReference type="Proteomes" id="UP001153714"/>
    </source>
</evidence>
<evidence type="ECO:0000256" key="3">
    <source>
        <dbReference type="ARBA" id="ARBA00022857"/>
    </source>
</evidence>
<reference evidence="9" key="1">
    <citation type="submission" date="2021-12" db="EMBL/GenBank/DDBJ databases">
        <authorList>
            <person name="King R."/>
        </authorList>
    </citation>
    <scope>NUCLEOTIDE SEQUENCE</scope>
</reference>
<dbReference type="EC" id="4.2.1.93" evidence="7"/>
<comment type="similarity">
    <text evidence="7">Belongs to the NnrD/CARKD family.</text>
</comment>
<dbReference type="InterPro" id="IPR000631">
    <property type="entry name" value="CARKD"/>
</dbReference>
<sequence length="302" mass="32975">MVCTLQILTTDECIKEGILSKEKLTALSKQIIPDLYKKSKGEVGRIGVLGGSDEFSGAPYFGALTSLRETAAPIIKGYSPDLIVYPYLSKHYASKISRILEKLDVVVVGPGFGREVEQIALIQDIIETCKSLKKPLVVDADGLYALSTNVSVLLNYPKPGAILTPNRREAAKLIEAINSNNTHWYNYWGGNVSVLVKGYEDTFYTSVNKFNWSLLGGGSDRRTAGQGDILAGAMGTFYNWALKANLCDNENSLQVAQSVAAYAASKFTRTCNAHAFAENGRNMIASDMLHKIHSSFEELFGV</sequence>
<gene>
    <name evidence="9" type="ORF">DIATSA_LOCUS13085</name>
</gene>
<comment type="caution">
    <text evidence="7">Lacks conserved residue(s) required for the propagation of feature annotation.</text>
</comment>
<feature type="binding site" evidence="7">
    <location>
        <position position="228"/>
    </location>
    <ligand>
        <name>(6S)-NADPHX</name>
        <dbReference type="ChEBI" id="CHEBI:64076"/>
    </ligand>
</feature>
<evidence type="ECO:0000313" key="9">
    <source>
        <dbReference type="EMBL" id="CAG9795847.1"/>
    </source>
</evidence>
<dbReference type="InterPro" id="IPR029056">
    <property type="entry name" value="Ribokinase-like"/>
</dbReference>
<reference evidence="9" key="2">
    <citation type="submission" date="2022-10" db="EMBL/GenBank/DDBJ databases">
        <authorList>
            <consortium name="ENA_rothamsted_submissions"/>
            <consortium name="culmorum"/>
            <person name="King R."/>
        </authorList>
    </citation>
    <scope>NUCLEOTIDE SEQUENCE</scope>
</reference>
<keyword evidence="10" id="KW-1185">Reference proteome</keyword>
<evidence type="ECO:0000256" key="2">
    <source>
        <dbReference type="ARBA" id="ARBA00022840"/>
    </source>
</evidence>
<feature type="binding site" evidence="7">
    <location>
        <position position="111"/>
    </location>
    <ligand>
        <name>(6S)-NADPHX</name>
        <dbReference type="ChEBI" id="CHEBI:64076"/>
    </ligand>
</feature>
<dbReference type="CDD" id="cd01171">
    <property type="entry name" value="YXKO-related"/>
    <property type="match status" value="1"/>
</dbReference>
<dbReference type="Proteomes" id="UP001153714">
    <property type="component" value="Chromosome 8"/>
</dbReference>
<dbReference type="Gene3D" id="3.40.1190.20">
    <property type="match status" value="1"/>
</dbReference>
<evidence type="ECO:0000256" key="4">
    <source>
        <dbReference type="ARBA" id="ARBA00023027"/>
    </source>
</evidence>
<keyword evidence="2 7" id="KW-0067">ATP-binding</keyword>
<comment type="cofactor">
    <cofactor evidence="7">
        <name>Mg(2+)</name>
        <dbReference type="ChEBI" id="CHEBI:18420"/>
    </cofactor>
</comment>
<evidence type="ECO:0000256" key="1">
    <source>
        <dbReference type="ARBA" id="ARBA00022741"/>
    </source>
</evidence>
<feature type="binding site" evidence="7">
    <location>
        <begin position="218"/>
        <end position="227"/>
    </location>
    <ligand>
        <name>ATP</name>
        <dbReference type="ChEBI" id="CHEBI:30616"/>
    </ligand>
</feature>
<evidence type="ECO:0000256" key="7">
    <source>
        <dbReference type="HAMAP-Rule" id="MF_03157"/>
    </source>
</evidence>
<dbReference type="GO" id="GO:0046496">
    <property type="term" value="P:nicotinamide nucleotide metabolic process"/>
    <property type="evidence" value="ECO:0007669"/>
    <property type="project" value="UniProtKB-UniRule"/>
</dbReference>
<dbReference type="PROSITE" id="PS51383">
    <property type="entry name" value="YJEF_C_3"/>
    <property type="match status" value="1"/>
</dbReference>
<dbReference type="PANTHER" id="PTHR12592">
    <property type="entry name" value="ATP-DEPENDENT (S)-NAD(P)H-HYDRATE DEHYDRATASE FAMILY MEMBER"/>
    <property type="match status" value="1"/>
</dbReference>
<evidence type="ECO:0000256" key="6">
    <source>
        <dbReference type="ARBA" id="ARBA00047472"/>
    </source>
</evidence>
<feature type="binding site" evidence="7">
    <location>
        <begin position="166"/>
        <end position="172"/>
    </location>
    <ligand>
        <name>(6S)-NADPHX</name>
        <dbReference type="ChEBI" id="CHEBI:64076"/>
    </ligand>
</feature>
<dbReference type="SUPFAM" id="SSF53613">
    <property type="entry name" value="Ribokinase-like"/>
    <property type="match status" value="1"/>
</dbReference>
<organism evidence="9 10">
    <name type="scientific">Diatraea saccharalis</name>
    <name type="common">sugarcane borer</name>
    <dbReference type="NCBI Taxonomy" id="40085"/>
    <lineage>
        <taxon>Eukaryota</taxon>
        <taxon>Metazoa</taxon>
        <taxon>Ecdysozoa</taxon>
        <taxon>Arthropoda</taxon>
        <taxon>Hexapoda</taxon>
        <taxon>Insecta</taxon>
        <taxon>Pterygota</taxon>
        <taxon>Neoptera</taxon>
        <taxon>Endopterygota</taxon>
        <taxon>Lepidoptera</taxon>
        <taxon>Glossata</taxon>
        <taxon>Ditrysia</taxon>
        <taxon>Pyraloidea</taxon>
        <taxon>Crambidae</taxon>
        <taxon>Crambinae</taxon>
        <taxon>Diatraea</taxon>
    </lineage>
</organism>
<keyword evidence="1 7" id="KW-0547">Nucleotide-binding</keyword>
<comment type="catalytic activity">
    <reaction evidence="7">
        <text>(6S)-NADHX + ATP = ADP + phosphate + NADH + H(+)</text>
        <dbReference type="Rhea" id="RHEA:19017"/>
        <dbReference type="ChEBI" id="CHEBI:15378"/>
        <dbReference type="ChEBI" id="CHEBI:30616"/>
        <dbReference type="ChEBI" id="CHEBI:43474"/>
        <dbReference type="ChEBI" id="CHEBI:57945"/>
        <dbReference type="ChEBI" id="CHEBI:64074"/>
        <dbReference type="ChEBI" id="CHEBI:456216"/>
        <dbReference type="EC" id="4.2.1.93"/>
    </reaction>
</comment>
<dbReference type="HAMAP" id="MF_01965">
    <property type="entry name" value="NADHX_dehydratase"/>
    <property type="match status" value="1"/>
</dbReference>
<keyword evidence="4 7" id="KW-0520">NAD</keyword>
<comment type="catalytic activity">
    <reaction evidence="6 7">
        <text>(6S)-NADPHX + ATP = ADP + phosphate + NADPH + H(+)</text>
        <dbReference type="Rhea" id="RHEA:32231"/>
        <dbReference type="ChEBI" id="CHEBI:15378"/>
        <dbReference type="ChEBI" id="CHEBI:30616"/>
        <dbReference type="ChEBI" id="CHEBI:43474"/>
        <dbReference type="ChEBI" id="CHEBI:57783"/>
        <dbReference type="ChEBI" id="CHEBI:64076"/>
        <dbReference type="ChEBI" id="CHEBI:456216"/>
        <dbReference type="EC" id="4.2.1.93"/>
    </reaction>
</comment>
<keyword evidence="7" id="KW-0597">Phosphoprotein</keyword>
<dbReference type="Pfam" id="PF01256">
    <property type="entry name" value="Carb_kinase"/>
    <property type="match status" value="1"/>
</dbReference>
<accession>A0A9N9WHY8</accession>
<proteinExistence type="inferred from homology"/>
<dbReference type="OrthoDB" id="8110916at2759"/>
<name>A0A9N9WHY8_9NEOP</name>
<dbReference type="AlphaFoldDB" id="A0A9N9WHY8"/>
<comment type="function">
    <text evidence="7">Catalyzes the dehydration of the S-form of NAD(P)HX at the expense of ATP, which is converted to ADP. Together with NAD(P)HX epimerase, which catalyzes the epimerization of the S- and R-forms, the enzyme allows the repair of both epimers of NAD(P)HX, a damaged form of NAD(P)H that is a result of enzymatic or heat-dependent hydration.</text>
</comment>
<dbReference type="GO" id="GO:0005524">
    <property type="term" value="F:ATP binding"/>
    <property type="evidence" value="ECO:0007669"/>
    <property type="project" value="UniProtKB-KW"/>
</dbReference>
<dbReference type="GO" id="GO:0047453">
    <property type="term" value="F:ATP-dependent NAD(P)H-hydrate dehydratase activity"/>
    <property type="evidence" value="ECO:0007669"/>
    <property type="project" value="UniProtKB-UniRule"/>
</dbReference>
<protein>
    <recommendedName>
        <fullName evidence="7">ATP-dependent (S)-NAD(P)H-hydrate dehydratase</fullName>
        <ecNumber evidence="7">4.2.1.93</ecNumber>
    </recommendedName>
    <alternativeName>
        <fullName evidence="7">ATP-dependent NAD(P)HX dehydratase</fullName>
    </alternativeName>
</protein>
<keyword evidence="3" id="KW-0521">NADP</keyword>
<evidence type="ECO:0000259" key="8">
    <source>
        <dbReference type="PROSITE" id="PS51383"/>
    </source>
</evidence>
<dbReference type="EMBL" id="OU893339">
    <property type="protein sequence ID" value="CAG9795847.1"/>
    <property type="molecule type" value="Genomic_DNA"/>
</dbReference>
<evidence type="ECO:0000256" key="5">
    <source>
        <dbReference type="ARBA" id="ARBA00023239"/>
    </source>
</evidence>
<dbReference type="GO" id="GO:0110051">
    <property type="term" value="P:metabolite repair"/>
    <property type="evidence" value="ECO:0007669"/>
    <property type="project" value="TreeGrafter"/>
</dbReference>
<dbReference type="PANTHER" id="PTHR12592:SF0">
    <property type="entry name" value="ATP-DEPENDENT (S)-NAD(P)H-HYDRATE DEHYDRATASE"/>
    <property type="match status" value="1"/>
</dbReference>
<feature type="domain" description="YjeF C-terminal" evidence="8">
    <location>
        <begin position="23"/>
        <end position="299"/>
    </location>
</feature>